<dbReference type="AlphaFoldDB" id="A0A9D4RBB9"/>
<dbReference type="Proteomes" id="UP000828390">
    <property type="component" value="Unassembled WGS sequence"/>
</dbReference>
<comment type="caution">
    <text evidence="1">The sequence shown here is derived from an EMBL/GenBank/DDBJ whole genome shotgun (WGS) entry which is preliminary data.</text>
</comment>
<organism evidence="1 2">
    <name type="scientific">Dreissena polymorpha</name>
    <name type="common">Zebra mussel</name>
    <name type="synonym">Mytilus polymorpha</name>
    <dbReference type="NCBI Taxonomy" id="45954"/>
    <lineage>
        <taxon>Eukaryota</taxon>
        <taxon>Metazoa</taxon>
        <taxon>Spiralia</taxon>
        <taxon>Lophotrochozoa</taxon>
        <taxon>Mollusca</taxon>
        <taxon>Bivalvia</taxon>
        <taxon>Autobranchia</taxon>
        <taxon>Heteroconchia</taxon>
        <taxon>Euheterodonta</taxon>
        <taxon>Imparidentia</taxon>
        <taxon>Neoheterodontei</taxon>
        <taxon>Myida</taxon>
        <taxon>Dreissenoidea</taxon>
        <taxon>Dreissenidae</taxon>
        <taxon>Dreissena</taxon>
    </lineage>
</organism>
<gene>
    <name evidence="1" type="ORF">DPMN_024135</name>
</gene>
<protein>
    <submittedName>
        <fullName evidence="1">Uncharacterized protein</fullName>
    </submittedName>
</protein>
<name>A0A9D4RBB9_DREPO</name>
<sequence length="124" mass="13810">MTLLNAPLTYIVGVKVVLYAVDAIRCKFPKKAQAVSHQMHQEKRHTIQHSAEVLHLFFVSVSSLQTLALDAMPLCPSQVIKTSLYTCVGAKRCPHCIVYGLLVVTCHHPDVWLDVSIIKECNTV</sequence>
<dbReference type="EMBL" id="JAIWYP010000002">
    <property type="protein sequence ID" value="KAH3861208.1"/>
    <property type="molecule type" value="Genomic_DNA"/>
</dbReference>
<reference evidence="1" key="1">
    <citation type="journal article" date="2019" name="bioRxiv">
        <title>The Genome of the Zebra Mussel, Dreissena polymorpha: A Resource for Invasive Species Research.</title>
        <authorList>
            <person name="McCartney M.A."/>
            <person name="Auch B."/>
            <person name="Kono T."/>
            <person name="Mallez S."/>
            <person name="Zhang Y."/>
            <person name="Obille A."/>
            <person name="Becker A."/>
            <person name="Abrahante J.E."/>
            <person name="Garbe J."/>
            <person name="Badalamenti J.P."/>
            <person name="Herman A."/>
            <person name="Mangelson H."/>
            <person name="Liachko I."/>
            <person name="Sullivan S."/>
            <person name="Sone E.D."/>
            <person name="Koren S."/>
            <person name="Silverstein K.A.T."/>
            <person name="Beckman K.B."/>
            <person name="Gohl D.M."/>
        </authorList>
    </citation>
    <scope>NUCLEOTIDE SEQUENCE</scope>
    <source>
        <strain evidence="1">Duluth1</strain>
        <tissue evidence="1">Whole animal</tissue>
    </source>
</reference>
<evidence type="ECO:0000313" key="1">
    <source>
        <dbReference type="EMBL" id="KAH3861208.1"/>
    </source>
</evidence>
<evidence type="ECO:0000313" key="2">
    <source>
        <dbReference type="Proteomes" id="UP000828390"/>
    </source>
</evidence>
<proteinExistence type="predicted"/>
<keyword evidence="2" id="KW-1185">Reference proteome</keyword>
<accession>A0A9D4RBB9</accession>
<reference evidence="1" key="2">
    <citation type="submission" date="2020-11" db="EMBL/GenBank/DDBJ databases">
        <authorList>
            <person name="McCartney M.A."/>
            <person name="Auch B."/>
            <person name="Kono T."/>
            <person name="Mallez S."/>
            <person name="Becker A."/>
            <person name="Gohl D.M."/>
            <person name="Silverstein K.A.T."/>
            <person name="Koren S."/>
            <person name="Bechman K.B."/>
            <person name="Herman A."/>
            <person name="Abrahante J.E."/>
            <person name="Garbe J."/>
        </authorList>
    </citation>
    <scope>NUCLEOTIDE SEQUENCE</scope>
    <source>
        <strain evidence="1">Duluth1</strain>
        <tissue evidence="1">Whole animal</tissue>
    </source>
</reference>